<dbReference type="InterPro" id="IPR051081">
    <property type="entry name" value="HTH_MetalResp_TranReg"/>
</dbReference>
<accession>U3TGK1</accession>
<dbReference type="GO" id="GO:0003677">
    <property type="term" value="F:DNA binding"/>
    <property type="evidence" value="ECO:0007669"/>
    <property type="project" value="UniProtKB-KW"/>
</dbReference>
<organism evidence="5 6">
    <name type="scientific">Aeropyrum camini SY1 = JCM 12091</name>
    <dbReference type="NCBI Taxonomy" id="1198449"/>
    <lineage>
        <taxon>Archaea</taxon>
        <taxon>Thermoproteota</taxon>
        <taxon>Thermoprotei</taxon>
        <taxon>Desulfurococcales</taxon>
        <taxon>Desulfurococcaceae</taxon>
        <taxon>Aeropyrum</taxon>
    </lineage>
</organism>
<dbReference type="Gene3D" id="1.10.10.10">
    <property type="entry name" value="Winged helix-like DNA-binding domain superfamily/Winged helix DNA-binding domain"/>
    <property type="match status" value="1"/>
</dbReference>
<dbReference type="EMBL" id="AP012489">
    <property type="protein sequence ID" value="BAN90474.1"/>
    <property type="molecule type" value="Genomic_DNA"/>
</dbReference>
<dbReference type="RefSeq" id="WP_022541747.1">
    <property type="nucleotide sequence ID" value="NC_022521.1"/>
</dbReference>
<dbReference type="Pfam" id="PF01022">
    <property type="entry name" value="HTH_5"/>
    <property type="match status" value="1"/>
</dbReference>
<dbReference type="GO" id="GO:0003700">
    <property type="term" value="F:DNA-binding transcription factor activity"/>
    <property type="evidence" value="ECO:0007669"/>
    <property type="project" value="InterPro"/>
</dbReference>
<evidence type="ECO:0000256" key="2">
    <source>
        <dbReference type="ARBA" id="ARBA00023125"/>
    </source>
</evidence>
<proteinExistence type="predicted"/>
<dbReference type="PANTHER" id="PTHR33154:SF38">
    <property type="entry name" value="HTH ARSR-TYPE DOMAIN-CONTAINING PROTEIN"/>
    <property type="match status" value="1"/>
</dbReference>
<sequence>MGSTPDSIAGKEEGIVEEEGVMYVRGYRHIAKVAHALANETRTRIIELLADGPKTLDELSEVLGQSKANISSQIRKLEEIGIVVPRYQPGDRGIRKTVELRARRIVLMLE</sequence>
<dbReference type="STRING" id="1198449.ACAM_1005"/>
<keyword evidence="2" id="KW-0238">DNA-binding</keyword>
<evidence type="ECO:0000313" key="6">
    <source>
        <dbReference type="Proteomes" id="UP000016887"/>
    </source>
</evidence>
<dbReference type="SMART" id="SM00418">
    <property type="entry name" value="HTH_ARSR"/>
    <property type="match status" value="1"/>
</dbReference>
<dbReference type="InterPro" id="IPR011991">
    <property type="entry name" value="ArsR-like_HTH"/>
</dbReference>
<dbReference type="InterPro" id="IPR001845">
    <property type="entry name" value="HTH_ArsR_DNA-bd_dom"/>
</dbReference>
<dbReference type="eggNOG" id="arCOG01679">
    <property type="taxonomic scope" value="Archaea"/>
</dbReference>
<dbReference type="AlphaFoldDB" id="U3TGK1"/>
<evidence type="ECO:0000256" key="3">
    <source>
        <dbReference type="ARBA" id="ARBA00023163"/>
    </source>
</evidence>
<dbReference type="GeneID" id="17110348"/>
<feature type="domain" description="HTH arsR-type" evidence="4">
    <location>
        <begin position="22"/>
        <end position="110"/>
    </location>
</feature>
<name>U3TGK1_9CREN</name>
<dbReference type="InterPro" id="IPR036390">
    <property type="entry name" value="WH_DNA-bd_sf"/>
</dbReference>
<dbReference type="SUPFAM" id="SSF46785">
    <property type="entry name" value="Winged helix' DNA-binding domain"/>
    <property type="match status" value="1"/>
</dbReference>
<keyword evidence="6" id="KW-1185">Reference proteome</keyword>
<gene>
    <name evidence="5" type="ORF">ACAM_1005</name>
</gene>
<reference evidence="5 6" key="1">
    <citation type="journal article" date="2013" name="Appl. Environ. Microbiol.">
        <title>Variation of the Virus-Related Elements within Syntenic Genomes of the Hyperthermophilic Archaeon Aeropyrum.</title>
        <authorList>
            <person name="Daifuku T."/>
            <person name="Yoshida T."/>
            <person name="Kitamura T."/>
            <person name="Kawaichi S."/>
            <person name="Inoue T."/>
            <person name="Nomura K."/>
            <person name="Yoshida Y."/>
            <person name="Kuno S."/>
            <person name="Sako Y."/>
        </authorList>
    </citation>
    <scope>NUCLEOTIDE SEQUENCE [LARGE SCALE GENOMIC DNA]</scope>
    <source>
        <strain evidence="5 6">SY1</strain>
    </source>
</reference>
<evidence type="ECO:0000259" key="4">
    <source>
        <dbReference type="PROSITE" id="PS50987"/>
    </source>
</evidence>
<dbReference type="PROSITE" id="PS50987">
    <property type="entry name" value="HTH_ARSR_2"/>
    <property type="match status" value="1"/>
</dbReference>
<keyword evidence="1" id="KW-0805">Transcription regulation</keyword>
<protein>
    <submittedName>
        <fullName evidence="5">ArsR family transcriptional regulator</fullName>
    </submittedName>
</protein>
<dbReference type="InterPro" id="IPR036388">
    <property type="entry name" value="WH-like_DNA-bd_sf"/>
</dbReference>
<dbReference type="Proteomes" id="UP000016887">
    <property type="component" value="Chromosome"/>
</dbReference>
<evidence type="ECO:0000313" key="5">
    <source>
        <dbReference type="EMBL" id="BAN90474.1"/>
    </source>
</evidence>
<dbReference type="PANTHER" id="PTHR33154">
    <property type="entry name" value="TRANSCRIPTIONAL REGULATOR, ARSR FAMILY"/>
    <property type="match status" value="1"/>
</dbReference>
<dbReference type="KEGG" id="acj:ACAM_1005"/>
<evidence type="ECO:0000256" key="1">
    <source>
        <dbReference type="ARBA" id="ARBA00023015"/>
    </source>
</evidence>
<dbReference type="CDD" id="cd00090">
    <property type="entry name" value="HTH_ARSR"/>
    <property type="match status" value="1"/>
</dbReference>
<keyword evidence="3" id="KW-0804">Transcription</keyword>